<evidence type="ECO:0000313" key="3">
    <source>
        <dbReference type="Proteomes" id="UP000606974"/>
    </source>
</evidence>
<dbReference type="OrthoDB" id="37730at2759"/>
<dbReference type="EMBL" id="JAACFV010000142">
    <property type="protein sequence ID" value="KAF7504312.1"/>
    <property type="molecule type" value="Genomic_DNA"/>
</dbReference>
<dbReference type="InterPro" id="IPR016084">
    <property type="entry name" value="Haem_Oase-like_multi-hlx"/>
</dbReference>
<accession>A0A8H7DZZ1</accession>
<dbReference type="AlphaFoldDB" id="A0A8H7DZZ1"/>
<evidence type="ECO:0000259" key="1">
    <source>
        <dbReference type="Pfam" id="PF03070"/>
    </source>
</evidence>
<protein>
    <recommendedName>
        <fullName evidence="1">Thiaminase-2/PQQC domain-containing protein</fullName>
    </recommendedName>
</protein>
<sequence length="260" mass="29398">MSNESPSPSLTSLLLSTSSQLFKAATQSAFLVAAGDGTLTKAKLSEWLAQDRLYAQAYIGFVGSLLAHAQLPTQHIPFPHHDDSVHWRILHTLRAALDNIFRELKFFEDVAEKYGLDLEARSTDAPFGPAIATTNYINLFERFCSPINPDDPHGANWVLLNGLIVLWATERCYLEAWQFAARQSDISRAPASDADGGALREHFIPNWTGQEFAAFVQQLEQLVNDLMDKEMLFLTEDAQDECKELWEEVLDIERRFWPEL</sequence>
<name>A0A8H7DZZ1_9EURO</name>
<dbReference type="InterPro" id="IPR004305">
    <property type="entry name" value="Thiaminase-2/PQQC"/>
</dbReference>
<dbReference type="CDD" id="cd19357">
    <property type="entry name" value="TenA_E_At3g16990-like"/>
    <property type="match status" value="1"/>
</dbReference>
<dbReference type="Gene3D" id="1.20.910.10">
    <property type="entry name" value="Heme oxygenase-like"/>
    <property type="match status" value="1"/>
</dbReference>
<dbReference type="PANTHER" id="PTHR41813:SF2">
    <property type="entry name" value="REGULATOR PAB1642, PUTATIVE (AFU_ORTHOLOGUE AFUA_3G11955)-RELATED"/>
    <property type="match status" value="1"/>
</dbReference>
<dbReference type="GO" id="GO:0006772">
    <property type="term" value="P:thiamine metabolic process"/>
    <property type="evidence" value="ECO:0007669"/>
    <property type="project" value="UniProtKB-ARBA"/>
</dbReference>
<dbReference type="PANTHER" id="PTHR41813">
    <property type="entry name" value="REGULATOR PAB1642, PUTATIVE (AFU_ORTHOLOGUE AFUA_3G11955)-RELATED"/>
    <property type="match status" value="1"/>
</dbReference>
<feature type="domain" description="Thiaminase-2/PQQC" evidence="1">
    <location>
        <begin position="30"/>
        <end position="258"/>
    </location>
</feature>
<dbReference type="InterPro" id="IPR053261">
    <property type="entry name" value="Polyketide-peptide_reg"/>
</dbReference>
<evidence type="ECO:0000313" key="2">
    <source>
        <dbReference type="EMBL" id="KAF7504312.1"/>
    </source>
</evidence>
<proteinExistence type="predicted"/>
<gene>
    <name evidence="2" type="ORF">GJ744_002501</name>
</gene>
<dbReference type="Pfam" id="PF03070">
    <property type="entry name" value="TENA_THI-4"/>
    <property type="match status" value="1"/>
</dbReference>
<dbReference type="Proteomes" id="UP000606974">
    <property type="component" value="Unassembled WGS sequence"/>
</dbReference>
<reference evidence="2" key="1">
    <citation type="submission" date="2020-02" db="EMBL/GenBank/DDBJ databases">
        <authorList>
            <person name="Palmer J.M."/>
        </authorList>
    </citation>
    <scope>NUCLEOTIDE SEQUENCE</scope>
    <source>
        <strain evidence="2">EPUS1.4</strain>
        <tissue evidence="2">Thallus</tissue>
    </source>
</reference>
<organism evidence="2 3">
    <name type="scientific">Endocarpon pusillum</name>
    <dbReference type="NCBI Taxonomy" id="364733"/>
    <lineage>
        <taxon>Eukaryota</taxon>
        <taxon>Fungi</taxon>
        <taxon>Dikarya</taxon>
        <taxon>Ascomycota</taxon>
        <taxon>Pezizomycotina</taxon>
        <taxon>Eurotiomycetes</taxon>
        <taxon>Chaetothyriomycetidae</taxon>
        <taxon>Verrucariales</taxon>
        <taxon>Verrucariaceae</taxon>
        <taxon>Endocarpon</taxon>
    </lineage>
</organism>
<keyword evidence="3" id="KW-1185">Reference proteome</keyword>
<dbReference type="SUPFAM" id="SSF48613">
    <property type="entry name" value="Heme oxygenase-like"/>
    <property type="match status" value="1"/>
</dbReference>
<comment type="caution">
    <text evidence="2">The sequence shown here is derived from an EMBL/GenBank/DDBJ whole genome shotgun (WGS) entry which is preliminary data.</text>
</comment>